<organism evidence="2 3">
    <name type="scientific">Kitasatospora cineracea</name>
    <dbReference type="NCBI Taxonomy" id="88074"/>
    <lineage>
        <taxon>Bacteria</taxon>
        <taxon>Bacillati</taxon>
        <taxon>Actinomycetota</taxon>
        <taxon>Actinomycetes</taxon>
        <taxon>Kitasatosporales</taxon>
        <taxon>Streptomycetaceae</taxon>
        <taxon>Kitasatospora</taxon>
    </lineage>
</organism>
<feature type="transmembrane region" description="Helical" evidence="1">
    <location>
        <begin position="121"/>
        <end position="141"/>
    </location>
</feature>
<keyword evidence="1" id="KW-0472">Membrane</keyword>
<feature type="transmembrane region" description="Helical" evidence="1">
    <location>
        <begin position="172"/>
        <end position="190"/>
    </location>
</feature>
<gene>
    <name evidence="2" type="ORF">EDD39_4648</name>
</gene>
<evidence type="ECO:0000256" key="1">
    <source>
        <dbReference type="SAM" id="Phobius"/>
    </source>
</evidence>
<keyword evidence="1" id="KW-0812">Transmembrane</keyword>
<comment type="caution">
    <text evidence="2">The sequence shown here is derived from an EMBL/GenBank/DDBJ whole genome shotgun (WGS) entry which is preliminary data.</text>
</comment>
<reference evidence="2 3" key="1">
    <citation type="submission" date="2018-11" db="EMBL/GenBank/DDBJ databases">
        <title>Sequencing the genomes of 1000 actinobacteria strains.</title>
        <authorList>
            <person name="Klenk H.-P."/>
        </authorList>
    </citation>
    <scope>NUCLEOTIDE SEQUENCE [LARGE SCALE GENOMIC DNA]</scope>
    <source>
        <strain evidence="2 3">DSM 44780</strain>
    </source>
</reference>
<evidence type="ECO:0000313" key="2">
    <source>
        <dbReference type="EMBL" id="ROR46381.1"/>
    </source>
</evidence>
<protein>
    <submittedName>
        <fullName evidence="2">Uncharacterized protein</fullName>
    </submittedName>
</protein>
<feature type="transmembrane region" description="Helical" evidence="1">
    <location>
        <begin position="248"/>
        <end position="266"/>
    </location>
</feature>
<accession>A0A8G1ULY3</accession>
<feature type="transmembrane region" description="Helical" evidence="1">
    <location>
        <begin position="91"/>
        <end position="109"/>
    </location>
</feature>
<dbReference type="AlphaFoldDB" id="A0A8G1ULY3"/>
<feature type="transmembrane region" description="Helical" evidence="1">
    <location>
        <begin position="60"/>
        <end position="84"/>
    </location>
</feature>
<evidence type="ECO:0000313" key="3">
    <source>
        <dbReference type="Proteomes" id="UP000267408"/>
    </source>
</evidence>
<keyword evidence="1" id="KW-1133">Transmembrane helix</keyword>
<dbReference type="RefSeq" id="WP_148089500.1">
    <property type="nucleotide sequence ID" value="NZ_RJVJ01000001.1"/>
</dbReference>
<dbReference type="Proteomes" id="UP000267408">
    <property type="component" value="Unassembled WGS sequence"/>
</dbReference>
<name>A0A8G1ULY3_9ACTN</name>
<feature type="transmembrane region" description="Helical" evidence="1">
    <location>
        <begin position="218"/>
        <end position="241"/>
    </location>
</feature>
<proteinExistence type="predicted"/>
<dbReference type="OrthoDB" id="3855504at2"/>
<dbReference type="EMBL" id="RJVJ01000001">
    <property type="protein sequence ID" value="ROR46381.1"/>
    <property type="molecule type" value="Genomic_DNA"/>
</dbReference>
<sequence length="411" mass="43106">MRITRRQAQVVLGLLWLLDGALQLQPFMFTTGFAHQIIAPAGDHQPAAVADPVHWAAHLIAAAPLPLDLLFAATQLLLGAALLLARSPRPIRLTLAASIAWALSVWWLGEGLGGLAGLHTLMLTGAPGAVLLYAVVAGALWPRTASGHRRRDGDPADTAGAPGRADGLRTRWITGWWVVLWTGAAVLQALPGNSALQAVADAADGAPGWLQPADRHTAAALAGAGTAVTVALVAAQALIGLAALRPRWRLPAACAAIGLSLVFWVLGQGLGVLTTGQATDPNAAPLYVLLALLLASTRPRRQVQQAAAPARFPARGDVLPAAPAHGADGARGPARACGRRRGPVRLGAAALPDRPVGIATRRAGTALHRRVHCEKARRRPLPGRTVRRGPARWPRRRGEWQVGLIRFDGHL</sequence>